<gene>
    <name evidence="9" type="ORF">AOQ84DRAFT_375458</name>
</gene>
<evidence type="ECO:0000256" key="3">
    <source>
        <dbReference type="ARBA" id="ARBA00022729"/>
    </source>
</evidence>
<sequence>MRAAIIFSLTFGLTSAVPFLSNDKHHDHDRINVQLGPRPYFLVNDMDEGPLKKKLQSCSEGPFRTSDFVFGHRGAPLQFPEHTEESYRAAARMGAGVVECDVTFTKDKQLVCRHSQCDLHTTTNILAIPELAKKCTKPFVPADPVKGTPASATCCTSDITLAEFKTLCGKMDASLPTAMNATQYLGGTPPYRTDLYSTCGTLMTHKEYIKLVDSFGLNFTPEAKTPMIKMPYLGWTQEQFVQSIIDDYKTAGISPSRVFPQSFLIDDIYYLIKHEPQFGKQAVALDEQVDTPEGYRNSTAQLPTLAKNGVKIVAPAIFALVKLDAQNRIVPSEYSIAAKRAGLDIVTWSFERSGFLNNGGGYYYQYVAPAINNDGDMYTVLDVLVKQVGIRALYSDWPATVTYYANCMGL</sequence>
<proteinExistence type="inferred from homology"/>
<organism evidence="9 10">
    <name type="scientific">Glonium stellatum</name>
    <dbReference type="NCBI Taxonomy" id="574774"/>
    <lineage>
        <taxon>Eukaryota</taxon>
        <taxon>Fungi</taxon>
        <taxon>Dikarya</taxon>
        <taxon>Ascomycota</taxon>
        <taxon>Pezizomycotina</taxon>
        <taxon>Dothideomycetes</taxon>
        <taxon>Pleosporomycetidae</taxon>
        <taxon>Gloniales</taxon>
        <taxon>Gloniaceae</taxon>
        <taxon>Glonium</taxon>
    </lineage>
</organism>
<keyword evidence="3 7" id="KW-0732">Signal</keyword>
<feature type="domain" description="GP-PDE" evidence="8">
    <location>
        <begin position="67"/>
        <end position="388"/>
    </location>
</feature>
<dbReference type="OrthoDB" id="1058301at2759"/>
<keyword evidence="10" id="KW-1185">Reference proteome</keyword>
<evidence type="ECO:0000259" key="8">
    <source>
        <dbReference type="PROSITE" id="PS51704"/>
    </source>
</evidence>
<feature type="signal peptide" evidence="7">
    <location>
        <begin position="1"/>
        <end position="16"/>
    </location>
</feature>
<dbReference type="Proteomes" id="UP000250140">
    <property type="component" value="Unassembled WGS sequence"/>
</dbReference>
<evidence type="ECO:0000313" key="9">
    <source>
        <dbReference type="EMBL" id="OCL09851.1"/>
    </source>
</evidence>
<evidence type="ECO:0000256" key="5">
    <source>
        <dbReference type="ARBA" id="ARBA00022801"/>
    </source>
</evidence>
<evidence type="ECO:0000256" key="7">
    <source>
        <dbReference type="SAM" id="SignalP"/>
    </source>
</evidence>
<name>A0A8E2F492_9PEZI</name>
<reference evidence="9 10" key="1">
    <citation type="journal article" date="2016" name="Nat. Commun.">
        <title>Ectomycorrhizal ecology is imprinted in the genome of the dominant symbiotic fungus Cenococcum geophilum.</title>
        <authorList>
            <consortium name="DOE Joint Genome Institute"/>
            <person name="Peter M."/>
            <person name="Kohler A."/>
            <person name="Ohm R.A."/>
            <person name="Kuo A."/>
            <person name="Krutzmann J."/>
            <person name="Morin E."/>
            <person name="Arend M."/>
            <person name="Barry K.W."/>
            <person name="Binder M."/>
            <person name="Choi C."/>
            <person name="Clum A."/>
            <person name="Copeland A."/>
            <person name="Grisel N."/>
            <person name="Haridas S."/>
            <person name="Kipfer T."/>
            <person name="LaButti K."/>
            <person name="Lindquist E."/>
            <person name="Lipzen A."/>
            <person name="Maire R."/>
            <person name="Meier B."/>
            <person name="Mihaltcheva S."/>
            <person name="Molinier V."/>
            <person name="Murat C."/>
            <person name="Poggeler S."/>
            <person name="Quandt C.A."/>
            <person name="Sperisen C."/>
            <person name="Tritt A."/>
            <person name="Tisserant E."/>
            <person name="Crous P.W."/>
            <person name="Henrissat B."/>
            <person name="Nehls U."/>
            <person name="Egli S."/>
            <person name="Spatafora J.W."/>
            <person name="Grigoriev I.V."/>
            <person name="Martin F.M."/>
        </authorList>
    </citation>
    <scope>NUCLEOTIDE SEQUENCE [LARGE SCALE GENOMIC DNA]</scope>
    <source>
        <strain evidence="9 10">CBS 207.34</strain>
    </source>
</reference>
<dbReference type="InterPro" id="IPR030395">
    <property type="entry name" value="GP_PDE_dom"/>
</dbReference>
<evidence type="ECO:0000256" key="1">
    <source>
        <dbReference type="ARBA" id="ARBA00007277"/>
    </source>
</evidence>
<comment type="catalytic activity">
    <reaction evidence="6">
        <text>a sn-glycero-3-phosphodiester + H2O = an alcohol + sn-glycerol 3-phosphate + H(+)</text>
        <dbReference type="Rhea" id="RHEA:12969"/>
        <dbReference type="ChEBI" id="CHEBI:15377"/>
        <dbReference type="ChEBI" id="CHEBI:15378"/>
        <dbReference type="ChEBI" id="CHEBI:30879"/>
        <dbReference type="ChEBI" id="CHEBI:57597"/>
        <dbReference type="ChEBI" id="CHEBI:83408"/>
        <dbReference type="EC" id="3.1.4.46"/>
    </reaction>
</comment>
<dbReference type="InterPro" id="IPR017946">
    <property type="entry name" value="PLC-like_Pdiesterase_TIM-brl"/>
</dbReference>
<evidence type="ECO:0000256" key="2">
    <source>
        <dbReference type="ARBA" id="ARBA00012247"/>
    </source>
</evidence>
<protein>
    <recommendedName>
        <fullName evidence="2">glycerophosphodiester phosphodiesterase</fullName>
        <ecNumber evidence="2">3.1.4.46</ecNumber>
    </recommendedName>
</protein>
<dbReference type="PROSITE" id="PS51704">
    <property type="entry name" value="GP_PDE"/>
    <property type="match status" value="1"/>
</dbReference>
<evidence type="ECO:0000256" key="6">
    <source>
        <dbReference type="ARBA" id="ARBA00047512"/>
    </source>
</evidence>
<dbReference type="PANTHER" id="PTHR43620:SF7">
    <property type="entry name" value="GLYCEROPHOSPHODIESTER PHOSPHODIESTERASE GDPD5-RELATED"/>
    <property type="match status" value="1"/>
</dbReference>
<feature type="chain" id="PRO_5034895501" description="glycerophosphodiester phosphodiesterase" evidence="7">
    <location>
        <begin position="17"/>
        <end position="410"/>
    </location>
</feature>
<keyword evidence="4" id="KW-0319">Glycerol metabolism</keyword>
<dbReference type="GO" id="GO:0006071">
    <property type="term" value="P:glycerol metabolic process"/>
    <property type="evidence" value="ECO:0007669"/>
    <property type="project" value="UniProtKB-KW"/>
</dbReference>
<keyword evidence="5" id="KW-0378">Hydrolase</keyword>
<evidence type="ECO:0000313" key="10">
    <source>
        <dbReference type="Proteomes" id="UP000250140"/>
    </source>
</evidence>
<dbReference type="PANTHER" id="PTHR43620">
    <property type="entry name" value="GLYCEROPHOSPHORYL DIESTER PHOSPHODIESTERASE"/>
    <property type="match status" value="1"/>
</dbReference>
<dbReference type="Pfam" id="PF03009">
    <property type="entry name" value="GDPD"/>
    <property type="match status" value="1"/>
</dbReference>
<dbReference type="GO" id="GO:0008889">
    <property type="term" value="F:glycerophosphodiester phosphodiesterase activity"/>
    <property type="evidence" value="ECO:0007669"/>
    <property type="project" value="UniProtKB-EC"/>
</dbReference>
<dbReference type="EMBL" id="KV749352">
    <property type="protein sequence ID" value="OCL09851.1"/>
    <property type="molecule type" value="Genomic_DNA"/>
</dbReference>
<dbReference type="GO" id="GO:0006629">
    <property type="term" value="P:lipid metabolic process"/>
    <property type="evidence" value="ECO:0007669"/>
    <property type="project" value="InterPro"/>
</dbReference>
<accession>A0A8E2F492</accession>
<evidence type="ECO:0000256" key="4">
    <source>
        <dbReference type="ARBA" id="ARBA00022798"/>
    </source>
</evidence>
<comment type="similarity">
    <text evidence="1">Belongs to the glycerophosphoryl diester phosphodiesterase family.</text>
</comment>
<dbReference type="AlphaFoldDB" id="A0A8E2F492"/>
<dbReference type="Gene3D" id="3.20.20.190">
    <property type="entry name" value="Phosphatidylinositol (PI) phosphodiesterase"/>
    <property type="match status" value="1"/>
</dbReference>
<dbReference type="SUPFAM" id="SSF51695">
    <property type="entry name" value="PLC-like phosphodiesterases"/>
    <property type="match status" value="1"/>
</dbReference>
<dbReference type="CDD" id="cd08560">
    <property type="entry name" value="GDPD_EcGlpQ_like_1"/>
    <property type="match status" value="1"/>
</dbReference>
<dbReference type="EC" id="3.1.4.46" evidence="2"/>